<evidence type="ECO:0000313" key="2">
    <source>
        <dbReference type="Proteomes" id="UP000244932"/>
    </source>
</evidence>
<name>A0A2R8A8G0_9RHOB</name>
<dbReference type="OrthoDB" id="5354021at2"/>
<organism evidence="1 2">
    <name type="scientific">Pontivivens insulae</name>
    <dbReference type="NCBI Taxonomy" id="1639689"/>
    <lineage>
        <taxon>Bacteria</taxon>
        <taxon>Pseudomonadati</taxon>
        <taxon>Pseudomonadota</taxon>
        <taxon>Alphaproteobacteria</taxon>
        <taxon>Rhodobacterales</taxon>
        <taxon>Paracoccaceae</taxon>
        <taxon>Pontivivens</taxon>
    </lineage>
</organism>
<dbReference type="GO" id="GO:0016020">
    <property type="term" value="C:membrane"/>
    <property type="evidence" value="ECO:0007669"/>
    <property type="project" value="GOC"/>
</dbReference>
<dbReference type="SUPFAM" id="SSF53448">
    <property type="entry name" value="Nucleotide-diphospho-sugar transferases"/>
    <property type="match status" value="1"/>
</dbReference>
<protein>
    <recommendedName>
        <fullName evidence="3">Alpha 1,4-glycosyltransferase domain-containing protein</fullName>
    </recommendedName>
</protein>
<evidence type="ECO:0008006" key="3">
    <source>
        <dbReference type="Google" id="ProtNLM"/>
    </source>
</evidence>
<dbReference type="InterPro" id="IPR029044">
    <property type="entry name" value="Nucleotide-diphossugar_trans"/>
</dbReference>
<evidence type="ECO:0000313" key="1">
    <source>
        <dbReference type="EMBL" id="SPF28320.1"/>
    </source>
</evidence>
<dbReference type="PANTHER" id="PTHR12042:SF21">
    <property type="entry name" value="ALPHA1,4-GALACTOSYLTRANSFERASE 1-RELATED"/>
    <property type="match status" value="1"/>
</dbReference>
<reference evidence="1 2" key="1">
    <citation type="submission" date="2018-03" db="EMBL/GenBank/DDBJ databases">
        <authorList>
            <person name="Keele B.F."/>
        </authorList>
    </citation>
    <scope>NUCLEOTIDE SEQUENCE [LARGE SCALE GENOMIC DNA]</scope>
    <source>
        <strain evidence="1 2">CeCT 8812</strain>
    </source>
</reference>
<dbReference type="Gene3D" id="3.90.550.20">
    <property type="match status" value="1"/>
</dbReference>
<dbReference type="PANTHER" id="PTHR12042">
    <property type="entry name" value="LACTOSYLCERAMIDE 4-ALPHA-GALACTOSYLTRANSFERASE ALPHA- 1,4-GALACTOSYLTRANSFERASE"/>
    <property type="match status" value="1"/>
</dbReference>
<proteinExistence type="predicted"/>
<dbReference type="GO" id="GO:0016758">
    <property type="term" value="F:hexosyltransferase activity"/>
    <property type="evidence" value="ECO:0007669"/>
    <property type="project" value="TreeGrafter"/>
</dbReference>
<dbReference type="AlphaFoldDB" id="A0A2R8A8G0"/>
<gene>
    <name evidence="1" type="ORF">POI8812_00618</name>
</gene>
<dbReference type="EMBL" id="OMKW01000001">
    <property type="protein sequence ID" value="SPF28320.1"/>
    <property type="molecule type" value="Genomic_DNA"/>
</dbReference>
<keyword evidence="2" id="KW-1185">Reference proteome</keyword>
<sequence>MPDLPRVAGLWIGGSLSWLEQLCLTSFVQIGHPTALYTYGQVDGVPEGVEICDGNDIMPDPEVYTHERSGSVALFSDVFRYHLIKNAPGTIWIDTDIYAVRPIEPETPYVFGYETDRQMNGAVLGMPHDSEMLGMLLDLTSDPYNIPEFHNPRARERHRLAKEAGTPVHASEMPWGVWGPHAVTWAAKKSGNADKAQAREVYYPVHFAERNLFFKRPRLVMNMIKPETLTVHIWGRIKRVSGKRHDGGVPANCWLDRLCQQHGIDPMAAPITSHGKFDFTEDTPEETAEG</sequence>
<dbReference type="RefSeq" id="WP_108781038.1">
    <property type="nucleotide sequence ID" value="NZ_OMKW01000001.1"/>
</dbReference>
<dbReference type="Proteomes" id="UP000244932">
    <property type="component" value="Unassembled WGS sequence"/>
</dbReference>
<dbReference type="InterPro" id="IPR051981">
    <property type="entry name" value="Glycosyltransf_32"/>
</dbReference>
<accession>A0A2R8A8G0</accession>
<dbReference type="GO" id="GO:0006688">
    <property type="term" value="P:glycosphingolipid biosynthetic process"/>
    <property type="evidence" value="ECO:0007669"/>
    <property type="project" value="TreeGrafter"/>
</dbReference>